<dbReference type="PRINTS" id="PR00069">
    <property type="entry name" value="ALDKETRDTASE"/>
</dbReference>
<evidence type="ECO:0000256" key="3">
    <source>
        <dbReference type="ARBA" id="ARBA00023002"/>
    </source>
</evidence>
<comment type="similarity">
    <text evidence="1">Belongs to the aldo/keto reductase family.</text>
</comment>
<feature type="active site" description="Proton donor" evidence="4">
    <location>
        <position position="49"/>
    </location>
</feature>
<feature type="domain" description="NADP-dependent oxidoreductase" evidence="7">
    <location>
        <begin position="17"/>
        <end position="263"/>
    </location>
</feature>
<dbReference type="InterPro" id="IPR018170">
    <property type="entry name" value="Aldo/ket_reductase_CS"/>
</dbReference>
<dbReference type="STRING" id="1167632.GCA_000286335_01771"/>
<dbReference type="PROSITE" id="PS00063">
    <property type="entry name" value="ALDOKETO_REDUCTASE_3"/>
    <property type="match status" value="1"/>
</dbReference>
<sequence>MNFTQFHNGNNMPSVGLGVFRVENNDTAKDAVKHAIQSGYRSIDAAFIYGNETKVGEGIAEGIKAANISRDDLFITSKLWLDDYGKNNVKEAYEKSLNLLGLDYLDLYLMHWPGTDADLMLNTWEGLEALYNQQLVKNIGVSNFNIDHLDILLNKATVKPVLNQVEFHPYLTQTELRNYLNKHEIKMESWSPLMNAEILQDEVVNNIATEINKSPAQVIIRWNIDHDVITIPKSVTPSRIEENYDVFNFSLNEAQMQQLDALNQNKRIGPNPAEFNG</sequence>
<dbReference type="Proteomes" id="UP000241209">
    <property type="component" value="Unassembled WGS sequence"/>
</dbReference>
<feature type="binding site" evidence="5">
    <location>
        <position position="111"/>
    </location>
    <ligand>
        <name>substrate</name>
    </ligand>
</feature>
<keyword evidence="3" id="KW-0560">Oxidoreductase</keyword>
<organism evidence="8 9">
    <name type="scientific">Mammaliicoccus vitulinus</name>
    <dbReference type="NCBI Taxonomy" id="71237"/>
    <lineage>
        <taxon>Bacteria</taxon>
        <taxon>Bacillati</taxon>
        <taxon>Bacillota</taxon>
        <taxon>Bacilli</taxon>
        <taxon>Bacillales</taxon>
        <taxon>Staphylococcaceae</taxon>
        <taxon>Mammaliicoccus</taxon>
    </lineage>
</organism>
<reference evidence="8 9" key="1">
    <citation type="journal article" date="2016" name="Front. Microbiol.">
        <title>Comprehensive Phylogenetic Analysis of Bovine Non-aureus Staphylococci Species Based on Whole-Genome Sequencing.</title>
        <authorList>
            <person name="Naushad S."/>
            <person name="Barkema H.W."/>
            <person name="Luby C."/>
            <person name="Condas L.A."/>
            <person name="Nobrega D.B."/>
            <person name="Carson D.A."/>
            <person name="De Buck J."/>
        </authorList>
    </citation>
    <scope>NUCLEOTIDE SEQUENCE [LARGE SCALE GENOMIC DNA]</scope>
    <source>
        <strain evidence="8 9">SNUC 2204</strain>
    </source>
</reference>
<dbReference type="Gene3D" id="3.20.20.100">
    <property type="entry name" value="NADP-dependent oxidoreductase domain"/>
    <property type="match status" value="1"/>
</dbReference>
<proteinExistence type="inferred from homology"/>
<keyword evidence="2" id="KW-0521">NADP</keyword>
<dbReference type="InterPro" id="IPR020471">
    <property type="entry name" value="AKR"/>
</dbReference>
<dbReference type="PANTHER" id="PTHR43827:SF3">
    <property type="entry name" value="NADP-DEPENDENT OXIDOREDUCTASE DOMAIN-CONTAINING PROTEIN"/>
    <property type="match status" value="1"/>
</dbReference>
<evidence type="ECO:0000256" key="6">
    <source>
        <dbReference type="PIRSR" id="PIRSR000097-3"/>
    </source>
</evidence>
<dbReference type="GeneID" id="64117379"/>
<comment type="caution">
    <text evidence="8">The sequence shown here is derived from an EMBL/GenBank/DDBJ whole genome shotgun (WGS) entry which is preliminary data.</text>
</comment>
<evidence type="ECO:0000313" key="9">
    <source>
        <dbReference type="Proteomes" id="UP000241209"/>
    </source>
</evidence>
<name>A0A2T4PT79_9STAP</name>
<evidence type="ECO:0000256" key="2">
    <source>
        <dbReference type="ARBA" id="ARBA00022857"/>
    </source>
</evidence>
<evidence type="ECO:0000256" key="5">
    <source>
        <dbReference type="PIRSR" id="PIRSR000097-2"/>
    </source>
</evidence>
<dbReference type="PANTHER" id="PTHR43827">
    <property type="entry name" value="2,5-DIKETO-D-GLUCONIC ACID REDUCTASE"/>
    <property type="match status" value="1"/>
</dbReference>
<dbReference type="InterPro" id="IPR023210">
    <property type="entry name" value="NADP_OxRdtase_dom"/>
</dbReference>
<feature type="site" description="Lowers pKa of active site Tyr" evidence="6">
    <location>
        <position position="78"/>
    </location>
</feature>
<dbReference type="PIRSF" id="PIRSF000097">
    <property type="entry name" value="AKR"/>
    <property type="match status" value="1"/>
</dbReference>
<dbReference type="PROSITE" id="PS00062">
    <property type="entry name" value="ALDOKETO_REDUCTASE_2"/>
    <property type="match status" value="1"/>
</dbReference>
<protein>
    <submittedName>
        <fullName evidence="8">Aldo/keto reductase</fullName>
    </submittedName>
</protein>
<dbReference type="RefSeq" id="WP_107557065.1">
    <property type="nucleotide sequence ID" value="NZ_BMDF01000007.1"/>
</dbReference>
<evidence type="ECO:0000259" key="7">
    <source>
        <dbReference type="Pfam" id="PF00248"/>
    </source>
</evidence>
<dbReference type="PROSITE" id="PS00798">
    <property type="entry name" value="ALDOKETO_REDUCTASE_1"/>
    <property type="match status" value="1"/>
</dbReference>
<evidence type="ECO:0000256" key="4">
    <source>
        <dbReference type="PIRSR" id="PIRSR000097-1"/>
    </source>
</evidence>
<dbReference type="EMBL" id="PZFK01000013">
    <property type="protein sequence ID" value="PTI29552.1"/>
    <property type="molecule type" value="Genomic_DNA"/>
</dbReference>
<dbReference type="GO" id="GO:0016616">
    <property type="term" value="F:oxidoreductase activity, acting on the CH-OH group of donors, NAD or NADP as acceptor"/>
    <property type="evidence" value="ECO:0007669"/>
    <property type="project" value="UniProtKB-ARBA"/>
</dbReference>
<gene>
    <name evidence="8" type="ORF">BU072_07760</name>
</gene>
<dbReference type="Pfam" id="PF00248">
    <property type="entry name" value="Aldo_ket_red"/>
    <property type="match status" value="1"/>
</dbReference>
<dbReference type="SUPFAM" id="SSF51430">
    <property type="entry name" value="NAD(P)-linked oxidoreductase"/>
    <property type="match status" value="1"/>
</dbReference>
<dbReference type="InterPro" id="IPR036812">
    <property type="entry name" value="NAD(P)_OxRdtase_dom_sf"/>
</dbReference>
<evidence type="ECO:0000256" key="1">
    <source>
        <dbReference type="ARBA" id="ARBA00007905"/>
    </source>
</evidence>
<dbReference type="FunFam" id="3.20.20.100:FF:000015">
    <property type="entry name" value="Oxidoreductase, aldo/keto reductase family"/>
    <property type="match status" value="1"/>
</dbReference>
<dbReference type="AlphaFoldDB" id="A0A2T4PT79"/>
<accession>A0A2T4PT79</accession>
<evidence type="ECO:0000313" key="8">
    <source>
        <dbReference type="EMBL" id="PTI29552.1"/>
    </source>
</evidence>